<reference evidence="1 2" key="1">
    <citation type="submission" date="2019-12" db="EMBL/GenBank/DDBJ databases">
        <title>Ruegeria JWLKs population differentiation of coral mucus and skeleton niches.</title>
        <authorList>
            <person name="Luo D."/>
        </authorList>
    </citation>
    <scope>NUCLEOTIDE SEQUENCE [LARGE SCALE GENOMIC DNA]</scope>
    <source>
        <strain evidence="1 2">HKCCD6238</strain>
    </source>
</reference>
<name>A0ABX1WHK6_9RHOB</name>
<evidence type="ECO:0000313" key="2">
    <source>
        <dbReference type="Proteomes" id="UP000599383"/>
    </source>
</evidence>
<organism evidence="1 2">
    <name type="scientific">Ruegeria atlantica</name>
    <dbReference type="NCBI Taxonomy" id="81569"/>
    <lineage>
        <taxon>Bacteria</taxon>
        <taxon>Pseudomonadati</taxon>
        <taxon>Pseudomonadota</taxon>
        <taxon>Alphaproteobacteria</taxon>
        <taxon>Rhodobacterales</taxon>
        <taxon>Roseobacteraceae</taxon>
        <taxon>Ruegeria</taxon>
    </lineage>
</organism>
<keyword evidence="1" id="KW-0503">Monooxygenase</keyword>
<dbReference type="Gene3D" id="3.30.70.100">
    <property type="match status" value="1"/>
</dbReference>
<protein>
    <submittedName>
        <fullName evidence="1">Monooxygenase</fullName>
    </submittedName>
</protein>
<dbReference type="InterPro" id="IPR014910">
    <property type="entry name" value="YdhR"/>
</dbReference>
<keyword evidence="1" id="KW-0560">Oxidoreductase</keyword>
<dbReference type="InterPro" id="IPR011008">
    <property type="entry name" value="Dimeric_a/b-barrel"/>
</dbReference>
<dbReference type="Proteomes" id="UP000599383">
    <property type="component" value="Unassembled WGS sequence"/>
</dbReference>
<dbReference type="NCBIfam" id="NF008333">
    <property type="entry name" value="PRK11118.1"/>
    <property type="match status" value="1"/>
</dbReference>
<dbReference type="Pfam" id="PF08803">
    <property type="entry name" value="ydhR"/>
    <property type="match status" value="1"/>
</dbReference>
<proteinExistence type="predicted"/>
<dbReference type="PANTHER" id="PTHR39169">
    <property type="match status" value="1"/>
</dbReference>
<dbReference type="SUPFAM" id="SSF54909">
    <property type="entry name" value="Dimeric alpha+beta barrel"/>
    <property type="match status" value="1"/>
</dbReference>
<accession>A0ABX1WHK6</accession>
<dbReference type="GO" id="GO:0004497">
    <property type="term" value="F:monooxygenase activity"/>
    <property type="evidence" value="ECO:0007669"/>
    <property type="project" value="UniProtKB-KW"/>
</dbReference>
<evidence type="ECO:0000313" key="1">
    <source>
        <dbReference type="EMBL" id="NOD32827.1"/>
    </source>
</evidence>
<gene>
    <name evidence="1" type="ORF">GS617_21380</name>
</gene>
<dbReference type="EMBL" id="WVQY01000016">
    <property type="protein sequence ID" value="NOD32827.1"/>
    <property type="molecule type" value="Genomic_DNA"/>
</dbReference>
<dbReference type="PANTHER" id="PTHR39169:SF1">
    <property type="entry name" value="MONOOXYGENASE YDHR-RELATED"/>
    <property type="match status" value="1"/>
</dbReference>
<keyword evidence="2" id="KW-1185">Reference proteome</keyword>
<dbReference type="RefSeq" id="WP_171364712.1">
    <property type="nucleotide sequence ID" value="NZ_WVQY01000016.1"/>
</dbReference>
<comment type="caution">
    <text evidence="1">The sequence shown here is derived from an EMBL/GenBank/DDBJ whole genome shotgun (WGS) entry which is preliminary data.</text>
</comment>
<sequence>MSTMKIWDLHMTYDGPMTEEFAEGTKRLAESIAQEAGVIWKIWTVDESSGDFGSTYLFRDLAALETYKAMHVKRLAAIGVTVTSDHVFDIMEDLSSITNAPLREVV</sequence>